<evidence type="ECO:0000259" key="5">
    <source>
        <dbReference type="PROSITE" id="PS50931"/>
    </source>
</evidence>
<dbReference type="PROSITE" id="PS50931">
    <property type="entry name" value="HTH_LYSR"/>
    <property type="match status" value="1"/>
</dbReference>
<evidence type="ECO:0000256" key="3">
    <source>
        <dbReference type="ARBA" id="ARBA00023125"/>
    </source>
</evidence>
<dbReference type="SUPFAM" id="SSF46785">
    <property type="entry name" value="Winged helix' DNA-binding domain"/>
    <property type="match status" value="1"/>
</dbReference>
<dbReference type="InterPro" id="IPR036390">
    <property type="entry name" value="WH_DNA-bd_sf"/>
</dbReference>
<keyword evidence="3" id="KW-0238">DNA-binding</keyword>
<dbReference type="EMBL" id="FXYH01000012">
    <property type="protein sequence ID" value="SMX45788.1"/>
    <property type="molecule type" value="Genomic_DNA"/>
</dbReference>
<reference evidence="6 7" key="1">
    <citation type="submission" date="2017-05" db="EMBL/GenBank/DDBJ databases">
        <authorList>
            <person name="Song R."/>
            <person name="Chenine A.L."/>
            <person name="Ruprecht R.M."/>
        </authorList>
    </citation>
    <scope>NUCLEOTIDE SEQUENCE [LARGE SCALE GENOMIC DNA]</scope>
    <source>
        <strain evidence="6 7">CECT 8663</strain>
    </source>
</reference>
<dbReference type="InterPro" id="IPR005119">
    <property type="entry name" value="LysR_subst-bd"/>
</dbReference>
<dbReference type="GO" id="GO:0003677">
    <property type="term" value="F:DNA binding"/>
    <property type="evidence" value="ECO:0007669"/>
    <property type="project" value="UniProtKB-KW"/>
</dbReference>
<dbReference type="Proteomes" id="UP000220836">
    <property type="component" value="Unassembled WGS sequence"/>
</dbReference>
<evidence type="ECO:0000313" key="7">
    <source>
        <dbReference type="Proteomes" id="UP000220836"/>
    </source>
</evidence>
<sequence length="308" mass="34635">MANTRRYAHFIAAMEQRSFIGAAQMVNLSQPALSKSILALEDEYGVKLFDRHPRGLVPTQFGHALEYHARRILLDVKQSKSDLAAMASGAVGRIRIGVGQGFVGHVETALLELEQDFPSIDNLVITDYAEGLRLALLENRIEIYLGMANRLVDDEEFETTIVASDPILGLCHHSHAFAEKEVSFEQLRDQEWAVPERGELARSALEAHFLLNLEQKPRFKVVTNVPVLLGRYVREAQLLSLLPASSLGEYKDFGLTWFKIKGFQSERKIGIVRRRGVAANPLSARFREIMISVMNRAFENHPLLDVNS</sequence>
<comment type="similarity">
    <text evidence="1">Belongs to the LysR transcriptional regulatory family.</text>
</comment>
<dbReference type="GO" id="GO:0005829">
    <property type="term" value="C:cytosol"/>
    <property type="evidence" value="ECO:0007669"/>
    <property type="project" value="TreeGrafter"/>
</dbReference>
<dbReference type="PRINTS" id="PR00039">
    <property type="entry name" value="HTHLYSR"/>
</dbReference>
<dbReference type="RefSeq" id="WP_141468122.1">
    <property type="nucleotide sequence ID" value="NZ_FXYH01000012.1"/>
</dbReference>
<dbReference type="Pfam" id="PF00126">
    <property type="entry name" value="HTH_1"/>
    <property type="match status" value="1"/>
</dbReference>
<dbReference type="CDD" id="cd05466">
    <property type="entry name" value="PBP2_LTTR_substrate"/>
    <property type="match status" value="1"/>
</dbReference>
<dbReference type="Gene3D" id="1.10.10.10">
    <property type="entry name" value="Winged helix-like DNA-binding domain superfamily/Winged helix DNA-binding domain"/>
    <property type="match status" value="1"/>
</dbReference>
<gene>
    <name evidence="6" type="primary">gbpR_3</name>
    <name evidence="6" type="ORF">PEV8663_03114</name>
</gene>
<dbReference type="GO" id="GO:0003700">
    <property type="term" value="F:DNA-binding transcription factor activity"/>
    <property type="evidence" value="ECO:0007669"/>
    <property type="project" value="InterPro"/>
</dbReference>
<evidence type="ECO:0000256" key="2">
    <source>
        <dbReference type="ARBA" id="ARBA00023015"/>
    </source>
</evidence>
<keyword evidence="2" id="KW-0805">Transcription regulation</keyword>
<evidence type="ECO:0000256" key="4">
    <source>
        <dbReference type="ARBA" id="ARBA00023163"/>
    </source>
</evidence>
<dbReference type="Gene3D" id="3.40.190.290">
    <property type="match status" value="1"/>
</dbReference>
<proteinExistence type="inferred from homology"/>
<evidence type="ECO:0000313" key="6">
    <source>
        <dbReference type="EMBL" id="SMX45788.1"/>
    </source>
</evidence>
<accession>A0A238KSU7</accession>
<dbReference type="PANTHER" id="PTHR30419">
    <property type="entry name" value="HTH-TYPE TRANSCRIPTIONAL REGULATOR YBHD"/>
    <property type="match status" value="1"/>
</dbReference>
<evidence type="ECO:0000256" key="1">
    <source>
        <dbReference type="ARBA" id="ARBA00009437"/>
    </source>
</evidence>
<keyword evidence="7" id="KW-1185">Reference proteome</keyword>
<dbReference type="Pfam" id="PF03466">
    <property type="entry name" value="LysR_substrate"/>
    <property type="match status" value="1"/>
</dbReference>
<feature type="domain" description="HTH lysR-type" evidence="5">
    <location>
        <begin position="10"/>
        <end position="59"/>
    </location>
</feature>
<dbReference type="InterPro" id="IPR000847">
    <property type="entry name" value="LysR_HTH_N"/>
</dbReference>
<name>A0A238KSU7_9RHOB</name>
<dbReference type="OrthoDB" id="8479870at2"/>
<dbReference type="InterPro" id="IPR036388">
    <property type="entry name" value="WH-like_DNA-bd_sf"/>
</dbReference>
<dbReference type="SUPFAM" id="SSF53850">
    <property type="entry name" value="Periplasmic binding protein-like II"/>
    <property type="match status" value="1"/>
</dbReference>
<organism evidence="6 7">
    <name type="scientific">Pelagimonas varians</name>
    <dbReference type="NCBI Taxonomy" id="696760"/>
    <lineage>
        <taxon>Bacteria</taxon>
        <taxon>Pseudomonadati</taxon>
        <taxon>Pseudomonadota</taxon>
        <taxon>Alphaproteobacteria</taxon>
        <taxon>Rhodobacterales</taxon>
        <taxon>Roseobacteraceae</taxon>
        <taxon>Pelagimonas</taxon>
    </lineage>
</organism>
<dbReference type="PANTHER" id="PTHR30419:SF30">
    <property type="entry name" value="LYSR FAMILY TRANSCRIPTIONAL REGULATOR"/>
    <property type="match status" value="1"/>
</dbReference>
<keyword evidence="4" id="KW-0804">Transcription</keyword>
<dbReference type="AlphaFoldDB" id="A0A238KSU7"/>
<dbReference type="InterPro" id="IPR050950">
    <property type="entry name" value="HTH-type_LysR_regulators"/>
</dbReference>
<protein>
    <submittedName>
        <fullName evidence="6">HTH-type transcriptional regulator GbpR</fullName>
    </submittedName>
</protein>